<organism evidence="3">
    <name type="scientific">Rhodopseudomonas palustris (strain ATCC BAA-98 / CGA009)</name>
    <dbReference type="NCBI Taxonomy" id="258594"/>
    <lineage>
        <taxon>Bacteria</taxon>
        <taxon>Pseudomonadati</taxon>
        <taxon>Pseudomonadota</taxon>
        <taxon>Alphaproteobacteria</taxon>
        <taxon>Hyphomicrobiales</taxon>
        <taxon>Nitrobacteraceae</taxon>
        <taxon>Rhodopseudomonas</taxon>
    </lineage>
</organism>
<evidence type="ECO:0000256" key="1">
    <source>
        <dbReference type="ARBA" id="ARBA00022679"/>
    </source>
</evidence>
<dbReference type="PhylomeDB" id="Q6NBR5"/>
<dbReference type="eggNOG" id="COG2226">
    <property type="taxonomic scope" value="Bacteria"/>
</dbReference>
<evidence type="ECO:0000313" key="3">
    <source>
        <dbReference type="EMBL" id="CAE26207.1"/>
    </source>
</evidence>
<reference evidence="3" key="1">
    <citation type="journal article" date="2004" name="Nat. Biotechnol.">
        <title>Complete genome sequence of the metabolically versatile photosynthetic bacterium Rhodopseudomonas palustris.</title>
        <authorList>
            <person name="Larimer F.W."/>
            <person name="Chain P."/>
            <person name="Hauser L."/>
            <person name="Lamerdin J."/>
            <person name="Malfatti S."/>
            <person name="Do L."/>
            <person name="Land M.L."/>
            <person name="Pelletier D.A."/>
            <person name="Beatty J.T."/>
            <person name="Lang A.S."/>
            <person name="Tabita F.R."/>
            <person name="Gibson J.L."/>
            <person name="Hanson T.E."/>
            <person name="Bobst C."/>
            <person name="Torres J.L."/>
            <person name="Peres C."/>
            <person name="Harrison F.H."/>
            <person name="Gibson J."/>
            <person name="Harwood C.S."/>
        </authorList>
    </citation>
    <scope>NUCLEOTIDE SEQUENCE [LARGE SCALE GENOMIC DNA]</scope>
    <source>
        <strain evidence="3">CGA009</strain>
    </source>
</reference>
<proteinExistence type="predicted"/>
<name>Q6NBR5_RHOPA</name>
<dbReference type="STRING" id="258594.RPA0763"/>
<sequence>MALCGRPARQRSSAGQRYLAVAPARCDHWSPPSVRRVPVGRVGFYPAPVINRDAGGRASMTSQRGFWDRMAERYAARPIKDVAAYEAMLADAAGRLSPSDRVLEIGCGTGGTAIRLAPGVAQWTATDLSPEMVRIASAKPAPPNLSFVVADADLSTGEPPYDAVCAFLILHLVDDIRTTLSAIRDWLKPGGLLLSKTYCIGDMNPALRWGVIPVLQRIGWVPPIKSLMSQQLRAAIAEAGFEIEASRTFGSNSHAHYIVARKPA</sequence>
<dbReference type="CDD" id="cd02440">
    <property type="entry name" value="AdoMet_MTases"/>
    <property type="match status" value="1"/>
</dbReference>
<dbReference type="InterPro" id="IPR029063">
    <property type="entry name" value="SAM-dependent_MTases_sf"/>
</dbReference>
<dbReference type="GO" id="GO:0008168">
    <property type="term" value="F:methyltransferase activity"/>
    <property type="evidence" value="ECO:0007669"/>
    <property type="project" value="UniProtKB-KW"/>
</dbReference>
<protein>
    <submittedName>
        <fullName evidence="3">Possible methyltransferases</fullName>
    </submittedName>
</protein>
<keyword evidence="3" id="KW-0489">Methyltransferase</keyword>
<gene>
    <name evidence="3" type="ordered locus">RPA0763</name>
</gene>
<dbReference type="InterPro" id="IPR041698">
    <property type="entry name" value="Methyltransf_25"/>
</dbReference>
<dbReference type="GO" id="GO:0032259">
    <property type="term" value="P:methylation"/>
    <property type="evidence" value="ECO:0007669"/>
    <property type="project" value="UniProtKB-KW"/>
</dbReference>
<dbReference type="HOGENOM" id="CLU_037990_15_0_5"/>
<dbReference type="SUPFAM" id="SSF53335">
    <property type="entry name" value="S-adenosyl-L-methionine-dependent methyltransferases"/>
    <property type="match status" value="1"/>
</dbReference>
<dbReference type="AlphaFoldDB" id="Q6NBR5"/>
<feature type="domain" description="Methyltransferase" evidence="2">
    <location>
        <begin position="102"/>
        <end position="191"/>
    </location>
</feature>
<keyword evidence="1" id="KW-0808">Transferase</keyword>
<evidence type="ECO:0000259" key="2">
    <source>
        <dbReference type="Pfam" id="PF13649"/>
    </source>
</evidence>
<accession>Q6NBR5</accession>
<dbReference type="Pfam" id="PF13649">
    <property type="entry name" value="Methyltransf_25"/>
    <property type="match status" value="1"/>
</dbReference>
<dbReference type="EMBL" id="BX572595">
    <property type="protein sequence ID" value="CAE26207.1"/>
    <property type="molecule type" value="Genomic_DNA"/>
</dbReference>
<dbReference type="PANTHER" id="PTHR43861">
    <property type="entry name" value="TRANS-ACONITATE 2-METHYLTRANSFERASE-RELATED"/>
    <property type="match status" value="1"/>
</dbReference>
<dbReference type="Gene3D" id="3.40.50.150">
    <property type="entry name" value="Vaccinia Virus protein VP39"/>
    <property type="match status" value="1"/>
</dbReference>